<name>A0A0A9ENG5_ARUDO</name>
<dbReference type="AlphaFoldDB" id="A0A0A9ENG5"/>
<organism evidence="1">
    <name type="scientific">Arundo donax</name>
    <name type="common">Giant reed</name>
    <name type="synonym">Donax arundinaceus</name>
    <dbReference type="NCBI Taxonomy" id="35708"/>
    <lineage>
        <taxon>Eukaryota</taxon>
        <taxon>Viridiplantae</taxon>
        <taxon>Streptophyta</taxon>
        <taxon>Embryophyta</taxon>
        <taxon>Tracheophyta</taxon>
        <taxon>Spermatophyta</taxon>
        <taxon>Magnoliopsida</taxon>
        <taxon>Liliopsida</taxon>
        <taxon>Poales</taxon>
        <taxon>Poaceae</taxon>
        <taxon>PACMAD clade</taxon>
        <taxon>Arundinoideae</taxon>
        <taxon>Arundineae</taxon>
        <taxon>Arundo</taxon>
    </lineage>
</organism>
<protein>
    <submittedName>
        <fullName evidence="1">Uncharacterized protein</fullName>
    </submittedName>
</protein>
<reference evidence="1" key="1">
    <citation type="submission" date="2014-09" db="EMBL/GenBank/DDBJ databases">
        <authorList>
            <person name="Magalhaes I.L.F."/>
            <person name="Oliveira U."/>
            <person name="Santos F.R."/>
            <person name="Vidigal T.H.D.A."/>
            <person name="Brescovit A.D."/>
            <person name="Santos A.J."/>
        </authorList>
    </citation>
    <scope>NUCLEOTIDE SEQUENCE</scope>
    <source>
        <tissue evidence="1">Shoot tissue taken approximately 20 cm above the soil surface</tissue>
    </source>
</reference>
<reference evidence="1" key="2">
    <citation type="journal article" date="2015" name="Data Brief">
        <title>Shoot transcriptome of the giant reed, Arundo donax.</title>
        <authorList>
            <person name="Barrero R.A."/>
            <person name="Guerrero F.D."/>
            <person name="Moolhuijzen P."/>
            <person name="Goolsby J.A."/>
            <person name="Tidwell J."/>
            <person name="Bellgard S.E."/>
            <person name="Bellgard M.I."/>
        </authorList>
    </citation>
    <scope>NUCLEOTIDE SEQUENCE</scope>
    <source>
        <tissue evidence="1">Shoot tissue taken approximately 20 cm above the soil surface</tissue>
    </source>
</reference>
<accession>A0A0A9ENG5</accession>
<dbReference type="EMBL" id="GBRH01200328">
    <property type="protein sequence ID" value="JAD97567.1"/>
    <property type="molecule type" value="Transcribed_RNA"/>
</dbReference>
<evidence type="ECO:0000313" key="1">
    <source>
        <dbReference type="EMBL" id="JAD97567.1"/>
    </source>
</evidence>
<proteinExistence type="predicted"/>
<sequence length="72" mass="8276">MIAWLSSFVAIGRTMTKFVGNISRYRSLFLTKLVLIYCHHCNAIHLFRTLVSFRNKECMMFTTAGVSLALFP</sequence>